<proteinExistence type="inferred from homology"/>
<keyword evidence="3 6" id="KW-0812">Transmembrane</keyword>
<dbReference type="PANTHER" id="PTHR38459:SF1">
    <property type="entry name" value="PROPHAGE BACTOPRENOL-LINKED GLUCOSE TRANSLOCASE HOMOLOG"/>
    <property type="match status" value="1"/>
</dbReference>
<dbReference type="PANTHER" id="PTHR38459">
    <property type="entry name" value="PROPHAGE BACTOPRENOL-LINKED GLUCOSE TRANSLOCASE HOMOLOG"/>
    <property type="match status" value="1"/>
</dbReference>
<evidence type="ECO:0000256" key="5">
    <source>
        <dbReference type="ARBA" id="ARBA00023136"/>
    </source>
</evidence>
<dbReference type="Proteomes" id="UP001158500">
    <property type="component" value="Unassembled WGS sequence"/>
</dbReference>
<feature type="transmembrane region" description="Helical" evidence="6">
    <location>
        <begin position="31"/>
        <end position="50"/>
    </location>
</feature>
<evidence type="ECO:0000256" key="1">
    <source>
        <dbReference type="ARBA" id="ARBA00004141"/>
    </source>
</evidence>
<dbReference type="Pfam" id="PF04138">
    <property type="entry name" value="GtrA_DPMS_TM"/>
    <property type="match status" value="1"/>
</dbReference>
<reference evidence="9" key="1">
    <citation type="submission" date="2022-09" db="EMBL/GenBank/DDBJ databases">
        <title>Intensive care unit water sources are persistently colonized with multi-drug resistant bacteria and are the site of extensive horizontal gene transfer of antibiotic resistance genes.</title>
        <authorList>
            <person name="Diorio-Toth L."/>
        </authorList>
    </citation>
    <scope>NUCLEOTIDE SEQUENCE</scope>
    <source>
        <strain evidence="9">GD03947</strain>
        <strain evidence="8">GD04147</strain>
    </source>
</reference>
<evidence type="ECO:0000256" key="3">
    <source>
        <dbReference type="ARBA" id="ARBA00022692"/>
    </source>
</evidence>
<dbReference type="GO" id="GO:0000271">
    <property type="term" value="P:polysaccharide biosynthetic process"/>
    <property type="evidence" value="ECO:0007669"/>
    <property type="project" value="InterPro"/>
</dbReference>
<sequence>MTSKLHPVSYPAQTSRCREGWQRLWSRFPHFLVAGGISTAVHWSAMSGLMAWDIPALWASSVGAAAGALTNYWLQKGYVFRCVKSHERVVLLYLASVVGSWVANLILLGILYQWAGVNIAYAQLMTTSLVCLMNFQVQRRVFS</sequence>
<evidence type="ECO:0000313" key="8">
    <source>
        <dbReference type="EMBL" id="MDH0146009.1"/>
    </source>
</evidence>
<feature type="domain" description="GtrA/DPMS transmembrane" evidence="7">
    <location>
        <begin position="31"/>
        <end position="141"/>
    </location>
</feature>
<organism evidence="9 10">
    <name type="scientific">Stutzerimonas stutzeri</name>
    <name type="common">Pseudomonas stutzeri</name>
    <dbReference type="NCBI Taxonomy" id="316"/>
    <lineage>
        <taxon>Bacteria</taxon>
        <taxon>Pseudomonadati</taxon>
        <taxon>Pseudomonadota</taxon>
        <taxon>Gammaproteobacteria</taxon>
        <taxon>Pseudomonadales</taxon>
        <taxon>Pseudomonadaceae</taxon>
        <taxon>Stutzerimonas</taxon>
    </lineage>
</organism>
<dbReference type="EMBL" id="JAOCAE010000009">
    <property type="protein sequence ID" value="MDH1237312.1"/>
    <property type="molecule type" value="Genomic_DNA"/>
</dbReference>
<dbReference type="GO" id="GO:0005886">
    <property type="term" value="C:plasma membrane"/>
    <property type="evidence" value="ECO:0007669"/>
    <property type="project" value="TreeGrafter"/>
</dbReference>
<protein>
    <submittedName>
        <fullName evidence="9">GtrA family protein</fullName>
    </submittedName>
</protein>
<evidence type="ECO:0000313" key="10">
    <source>
        <dbReference type="Proteomes" id="UP001158500"/>
    </source>
</evidence>
<evidence type="ECO:0000256" key="2">
    <source>
        <dbReference type="ARBA" id="ARBA00009399"/>
    </source>
</evidence>
<comment type="subcellular location">
    <subcellularLocation>
        <location evidence="1">Membrane</location>
        <topology evidence="1">Multi-pass membrane protein</topology>
    </subcellularLocation>
</comment>
<dbReference type="Proteomes" id="UP001158076">
    <property type="component" value="Unassembled WGS sequence"/>
</dbReference>
<gene>
    <name evidence="9" type="ORF">N5C32_14840</name>
    <name evidence="8" type="ORF">N7335_06345</name>
</gene>
<feature type="transmembrane region" description="Helical" evidence="6">
    <location>
        <begin position="90"/>
        <end position="112"/>
    </location>
</feature>
<dbReference type="EMBL" id="JAODZE010000005">
    <property type="protein sequence ID" value="MDH0146009.1"/>
    <property type="molecule type" value="Genomic_DNA"/>
</dbReference>
<keyword evidence="5 6" id="KW-0472">Membrane</keyword>
<feature type="transmembrane region" description="Helical" evidence="6">
    <location>
        <begin position="56"/>
        <end position="74"/>
    </location>
</feature>
<dbReference type="RefSeq" id="WP_080558857.1">
    <property type="nucleotide sequence ID" value="NZ_BCAJ01000022.1"/>
</dbReference>
<dbReference type="InterPro" id="IPR051401">
    <property type="entry name" value="GtrA_CellWall_Glycosyl"/>
</dbReference>
<evidence type="ECO:0000256" key="4">
    <source>
        <dbReference type="ARBA" id="ARBA00022989"/>
    </source>
</evidence>
<evidence type="ECO:0000256" key="6">
    <source>
        <dbReference type="SAM" id="Phobius"/>
    </source>
</evidence>
<dbReference type="AlphaFoldDB" id="A0A4S2BHZ0"/>
<feature type="transmembrane region" description="Helical" evidence="6">
    <location>
        <begin position="118"/>
        <end position="137"/>
    </location>
</feature>
<comment type="caution">
    <text evidence="9">The sequence shown here is derived from an EMBL/GenBank/DDBJ whole genome shotgun (WGS) entry which is preliminary data.</text>
</comment>
<comment type="similarity">
    <text evidence="2">Belongs to the GtrA family.</text>
</comment>
<evidence type="ECO:0000259" key="7">
    <source>
        <dbReference type="Pfam" id="PF04138"/>
    </source>
</evidence>
<dbReference type="InterPro" id="IPR007267">
    <property type="entry name" value="GtrA_DPMS_TM"/>
</dbReference>
<keyword evidence="4 6" id="KW-1133">Transmembrane helix</keyword>
<name>A0A4S2BHZ0_STUST</name>
<evidence type="ECO:0000313" key="9">
    <source>
        <dbReference type="EMBL" id="MDH1237312.1"/>
    </source>
</evidence>
<accession>A0A4S2BHZ0</accession>